<dbReference type="GO" id="GO:0008270">
    <property type="term" value="F:zinc ion binding"/>
    <property type="evidence" value="ECO:0007669"/>
    <property type="project" value="UniProtKB-KW"/>
</dbReference>
<reference evidence="18 19" key="1">
    <citation type="journal article" date="2018" name="Gigascience">
        <title>Genomes of trombidid mites reveal novel predicted allergens and laterally-transferred genes associated with secondary metabolism.</title>
        <authorList>
            <person name="Dong X."/>
            <person name="Chaisiri K."/>
            <person name="Xia D."/>
            <person name="Armstrong S.D."/>
            <person name="Fang Y."/>
            <person name="Donnelly M.J."/>
            <person name="Kadowaki T."/>
            <person name="McGarry J.W."/>
            <person name="Darby A.C."/>
            <person name="Makepeace B.L."/>
        </authorList>
    </citation>
    <scope>NUCLEOTIDE SEQUENCE [LARGE SCALE GENOMIC DNA]</scope>
    <source>
        <strain evidence="18">UoL-UT</strain>
    </source>
</reference>
<dbReference type="GO" id="GO:0008276">
    <property type="term" value="F:protein methyltransferase activity"/>
    <property type="evidence" value="ECO:0007669"/>
    <property type="project" value="UniProtKB-ARBA"/>
</dbReference>
<evidence type="ECO:0000259" key="17">
    <source>
        <dbReference type="PROSITE" id="PS50865"/>
    </source>
</evidence>
<comment type="subcellular location">
    <subcellularLocation>
        <location evidence="2">Cytoplasm</location>
    </subcellularLocation>
    <subcellularLocation>
        <location evidence="1">Nucleus</location>
    </subcellularLocation>
</comment>
<dbReference type="InterPro" id="IPR046341">
    <property type="entry name" value="SET_dom_sf"/>
</dbReference>
<dbReference type="VEuPathDB" id="VectorBase:LDEU004487"/>
<keyword evidence="6" id="KW-0949">S-adenosyl-L-methionine</keyword>
<dbReference type="PANTHER" id="PTHR46165">
    <property type="entry name" value="SET AND MYND DOMAIN-CONTAINING PROTEIN 4"/>
    <property type="match status" value="1"/>
</dbReference>
<keyword evidence="9" id="KW-0862">Zinc</keyword>
<dbReference type="Pfam" id="PF00856">
    <property type="entry name" value="SET"/>
    <property type="match status" value="1"/>
</dbReference>
<evidence type="ECO:0000256" key="12">
    <source>
        <dbReference type="ARBA" id="ARBA00093423"/>
    </source>
</evidence>
<dbReference type="GO" id="GO:0042826">
    <property type="term" value="F:histone deacetylase binding"/>
    <property type="evidence" value="ECO:0007669"/>
    <property type="project" value="TreeGrafter"/>
</dbReference>
<dbReference type="InterPro" id="IPR001214">
    <property type="entry name" value="SET_dom"/>
</dbReference>
<dbReference type="InterPro" id="IPR011990">
    <property type="entry name" value="TPR-like_helical_dom_sf"/>
</dbReference>
<dbReference type="SUPFAM" id="SSF48452">
    <property type="entry name" value="TPR-like"/>
    <property type="match status" value="1"/>
</dbReference>
<dbReference type="CDD" id="cd10536">
    <property type="entry name" value="SET_SMYD4"/>
    <property type="match status" value="1"/>
</dbReference>
<dbReference type="GO" id="GO:0005634">
    <property type="term" value="C:nucleus"/>
    <property type="evidence" value="ECO:0007669"/>
    <property type="project" value="UniProtKB-SubCell"/>
</dbReference>
<name>A0A443SJ92_9ACAR</name>
<dbReference type="Gene3D" id="6.10.140.2220">
    <property type="match status" value="1"/>
</dbReference>
<evidence type="ECO:0000256" key="6">
    <source>
        <dbReference type="ARBA" id="ARBA00022691"/>
    </source>
</evidence>
<dbReference type="Proteomes" id="UP000288716">
    <property type="component" value="Unassembled WGS sequence"/>
</dbReference>
<evidence type="ECO:0000256" key="10">
    <source>
        <dbReference type="ARBA" id="ARBA00023242"/>
    </source>
</evidence>
<evidence type="ECO:0000256" key="4">
    <source>
        <dbReference type="ARBA" id="ARBA00022603"/>
    </source>
</evidence>
<dbReference type="InterPro" id="IPR002893">
    <property type="entry name" value="Znf_MYND"/>
</dbReference>
<evidence type="ECO:0000256" key="11">
    <source>
        <dbReference type="ARBA" id="ARBA00048985"/>
    </source>
</evidence>
<evidence type="ECO:0000256" key="1">
    <source>
        <dbReference type="ARBA" id="ARBA00004123"/>
    </source>
</evidence>
<dbReference type="GO" id="GO:0008757">
    <property type="term" value="F:S-adenosylmethionine-dependent methyltransferase activity"/>
    <property type="evidence" value="ECO:0007669"/>
    <property type="project" value="UniProtKB-ARBA"/>
</dbReference>
<keyword evidence="10" id="KW-0539">Nucleus</keyword>
<keyword evidence="7" id="KW-0479">Metal-binding</keyword>
<dbReference type="AlphaFoldDB" id="A0A443SJ92"/>
<dbReference type="PROSITE" id="PS50865">
    <property type="entry name" value="ZF_MYND_2"/>
    <property type="match status" value="1"/>
</dbReference>
<evidence type="ECO:0000313" key="18">
    <source>
        <dbReference type="EMBL" id="RWS27552.1"/>
    </source>
</evidence>
<comment type="function">
    <text evidence="12">Protein-lysine N-methyltransferase. Monomethylates PRMT5, modulating its transcriptional activity. May also act as a histone methyltransferase. Plays a critical role in cardiac development. Acts as a key epigenetic regulator of gene expression during cardiac development via its dual activities as a methyltransferase and negative regulator of HDAC1.</text>
</comment>
<dbReference type="STRING" id="299467.A0A443SJ92"/>
<evidence type="ECO:0000256" key="13">
    <source>
        <dbReference type="ARBA" id="ARBA00093635"/>
    </source>
</evidence>
<evidence type="ECO:0000256" key="14">
    <source>
        <dbReference type="ARBA" id="ARBA00093680"/>
    </source>
</evidence>
<evidence type="ECO:0000256" key="2">
    <source>
        <dbReference type="ARBA" id="ARBA00004496"/>
    </source>
</evidence>
<evidence type="ECO:0000256" key="5">
    <source>
        <dbReference type="ARBA" id="ARBA00022679"/>
    </source>
</evidence>
<dbReference type="Gene3D" id="1.10.220.160">
    <property type="match status" value="1"/>
</dbReference>
<keyword evidence="8 15" id="KW-0863">Zinc-finger</keyword>
<gene>
    <name evidence="18" type="ORF">B4U80_10177</name>
</gene>
<evidence type="ECO:0000256" key="8">
    <source>
        <dbReference type="ARBA" id="ARBA00022771"/>
    </source>
</evidence>
<protein>
    <recommendedName>
        <fullName evidence="13">Protein-lysine N-methyltransferase SMYD4</fullName>
    </recommendedName>
    <alternativeName>
        <fullName evidence="14">SET and MYND domain-containing protein 4</fullName>
    </alternativeName>
</protein>
<keyword evidence="4" id="KW-0489">Methyltransferase</keyword>
<accession>A0A443SJ92</accession>
<dbReference type="GO" id="GO:0008170">
    <property type="term" value="F:N-methyltransferase activity"/>
    <property type="evidence" value="ECO:0007669"/>
    <property type="project" value="UniProtKB-ARBA"/>
</dbReference>
<feature type="non-terminal residue" evidence="18">
    <location>
        <position position="501"/>
    </location>
</feature>
<keyword evidence="5" id="KW-0808">Transferase</keyword>
<evidence type="ECO:0000259" key="16">
    <source>
        <dbReference type="PROSITE" id="PS50280"/>
    </source>
</evidence>
<proteinExistence type="predicted"/>
<comment type="caution">
    <text evidence="18">The sequence shown here is derived from an EMBL/GenBank/DDBJ whole genome shotgun (WGS) entry which is preliminary data.</text>
</comment>
<dbReference type="PROSITE" id="PS50280">
    <property type="entry name" value="SET"/>
    <property type="match status" value="1"/>
</dbReference>
<dbReference type="OrthoDB" id="438641at2759"/>
<dbReference type="InterPro" id="IPR044421">
    <property type="entry name" value="SMYD4_SET"/>
</dbReference>
<evidence type="ECO:0000256" key="7">
    <source>
        <dbReference type="ARBA" id="ARBA00022723"/>
    </source>
</evidence>
<evidence type="ECO:0000313" key="19">
    <source>
        <dbReference type="Proteomes" id="UP000288716"/>
    </source>
</evidence>
<feature type="domain" description="SET" evidence="16">
    <location>
        <begin position="161"/>
        <end position="425"/>
    </location>
</feature>
<dbReference type="Gene3D" id="2.170.270.10">
    <property type="entry name" value="SET domain"/>
    <property type="match status" value="1"/>
</dbReference>
<dbReference type="GO" id="GO:0032259">
    <property type="term" value="P:methylation"/>
    <property type="evidence" value="ECO:0007669"/>
    <property type="project" value="UniProtKB-KW"/>
</dbReference>
<dbReference type="GO" id="GO:0005737">
    <property type="term" value="C:cytoplasm"/>
    <property type="evidence" value="ECO:0007669"/>
    <property type="project" value="UniProtKB-SubCell"/>
</dbReference>
<evidence type="ECO:0000256" key="3">
    <source>
        <dbReference type="ARBA" id="ARBA00022490"/>
    </source>
</evidence>
<dbReference type="Gene3D" id="1.25.40.10">
    <property type="entry name" value="Tetratricopeptide repeat domain"/>
    <property type="match status" value="1"/>
</dbReference>
<feature type="domain" description="MYND-type" evidence="17">
    <location>
        <begin position="206"/>
        <end position="247"/>
    </location>
</feature>
<keyword evidence="3" id="KW-0963">Cytoplasm</keyword>
<keyword evidence="19" id="KW-1185">Reference proteome</keyword>
<dbReference type="SUPFAM" id="SSF82199">
    <property type="entry name" value="SET domain"/>
    <property type="match status" value="1"/>
</dbReference>
<sequence>MFENGIFDVSNFSVSLLNYLKELQGSKFQQVLENYGKKFDLFDSKIHQKCSQKSIDYRLKDCKYKEALESYNQAIIFAPYESEDQCLAISFANRSAALFYLEQFKECLQDIEYALYFKCPQKIAEKLMKRKAKCIENTEKSCRKSDSIEFNVNLKIYGVSNCVEIASNLETGRSLKVNRNVLKGELLVVQKPFASVLTPSRYNTNCYFCLRSLCKHIQYPCSNCTQVFFCNRNCYSECWQKYHKYECCRLELLNFSKDFHLQPKLALIILLSAGFENVFDAIQNDKNTKIDFSSLNYAAINSLMDHSDSCVDFTPSCNLMLLFLSKVFPQLSNDKIALLGCVILKHIQQIHVNGKYIYERTTKNTHASIETLQDTKIGCALYQTFSLLNHSCKPNALTYIFDGHILYVKALRNMNAGEEILISYGSNCKWQNTLERRSFLKKYYFFNCECWACVNDLNPKSKAVLCELCSGTAVLTTTHINCLDCKTVSANVEHIATKLQD</sequence>
<dbReference type="InterPro" id="IPR052097">
    <property type="entry name" value="SET-MYND_domain_protein"/>
</dbReference>
<dbReference type="PANTHER" id="PTHR46165:SF2">
    <property type="entry name" value="SET AND MYND DOMAIN-CONTAINING PROTEIN 4"/>
    <property type="match status" value="1"/>
</dbReference>
<evidence type="ECO:0000256" key="15">
    <source>
        <dbReference type="PROSITE-ProRule" id="PRU00134"/>
    </source>
</evidence>
<evidence type="ECO:0000256" key="9">
    <source>
        <dbReference type="ARBA" id="ARBA00022833"/>
    </source>
</evidence>
<comment type="catalytic activity">
    <reaction evidence="11">
        <text>L-lysyl-[protein] + S-adenosyl-L-methionine = N(6)-methyl-L-lysyl-[protein] + S-adenosyl-L-homocysteine + H(+)</text>
        <dbReference type="Rhea" id="RHEA:51736"/>
        <dbReference type="Rhea" id="RHEA-COMP:9752"/>
        <dbReference type="Rhea" id="RHEA-COMP:13053"/>
        <dbReference type="ChEBI" id="CHEBI:15378"/>
        <dbReference type="ChEBI" id="CHEBI:29969"/>
        <dbReference type="ChEBI" id="CHEBI:57856"/>
        <dbReference type="ChEBI" id="CHEBI:59789"/>
        <dbReference type="ChEBI" id="CHEBI:61929"/>
    </reaction>
</comment>
<organism evidence="18 19">
    <name type="scientific">Leptotrombidium deliense</name>
    <dbReference type="NCBI Taxonomy" id="299467"/>
    <lineage>
        <taxon>Eukaryota</taxon>
        <taxon>Metazoa</taxon>
        <taxon>Ecdysozoa</taxon>
        <taxon>Arthropoda</taxon>
        <taxon>Chelicerata</taxon>
        <taxon>Arachnida</taxon>
        <taxon>Acari</taxon>
        <taxon>Acariformes</taxon>
        <taxon>Trombidiformes</taxon>
        <taxon>Prostigmata</taxon>
        <taxon>Anystina</taxon>
        <taxon>Parasitengona</taxon>
        <taxon>Trombiculoidea</taxon>
        <taxon>Trombiculidae</taxon>
        <taxon>Leptotrombidium</taxon>
    </lineage>
</organism>
<dbReference type="EMBL" id="NCKV01001934">
    <property type="protein sequence ID" value="RWS27552.1"/>
    <property type="molecule type" value="Genomic_DNA"/>
</dbReference>